<gene>
    <name evidence="1" type="ORF">KP014_13760</name>
</gene>
<evidence type="ECO:0000313" key="1">
    <source>
        <dbReference type="EMBL" id="QWU13104.1"/>
    </source>
</evidence>
<organism evidence="1 2">
    <name type="scientific">Paenibacillus sophorae</name>
    <dbReference type="NCBI Taxonomy" id="1333845"/>
    <lineage>
        <taxon>Bacteria</taxon>
        <taxon>Bacillati</taxon>
        <taxon>Bacillota</taxon>
        <taxon>Bacilli</taxon>
        <taxon>Bacillales</taxon>
        <taxon>Paenibacillaceae</taxon>
        <taxon>Paenibacillus</taxon>
    </lineage>
</organism>
<name>A0ABX8H4I7_9BACL</name>
<reference evidence="1 2" key="1">
    <citation type="submission" date="2021-06" db="EMBL/GenBank/DDBJ databases">
        <title>Whole genome sequence of Paenibacillus sophorae DSM23020 for comparative genomics.</title>
        <authorList>
            <person name="Kim M.-J."/>
            <person name="Lee G."/>
            <person name="Shin J.-H."/>
        </authorList>
    </citation>
    <scope>NUCLEOTIDE SEQUENCE [LARGE SCALE GENOMIC DNA]</scope>
    <source>
        <strain evidence="1 2">DSM 23020</strain>
    </source>
</reference>
<protein>
    <submittedName>
        <fullName evidence="1">Uncharacterized protein</fullName>
    </submittedName>
</protein>
<evidence type="ECO:0000313" key="2">
    <source>
        <dbReference type="Proteomes" id="UP000683429"/>
    </source>
</evidence>
<dbReference type="RefSeq" id="WP_216700348.1">
    <property type="nucleotide sequence ID" value="NZ_CP076607.1"/>
</dbReference>
<dbReference type="Proteomes" id="UP000683429">
    <property type="component" value="Chromosome"/>
</dbReference>
<accession>A0ABX8H4I7</accession>
<dbReference type="EMBL" id="CP076607">
    <property type="protein sequence ID" value="QWU13104.1"/>
    <property type="molecule type" value="Genomic_DNA"/>
</dbReference>
<sequence length="53" mass="5835">MEDHNRNSVQSPKKTVKARSQAFFVHVYGDSGLPLDITDHTDGVAQAHGQQSE</sequence>
<keyword evidence="2" id="KW-1185">Reference proteome</keyword>
<proteinExistence type="predicted"/>